<proteinExistence type="predicted"/>
<dbReference type="EMBL" id="BMXV01000005">
    <property type="protein sequence ID" value="GGY76929.1"/>
    <property type="molecule type" value="Genomic_DNA"/>
</dbReference>
<accession>A0ABQ3B304</accession>
<name>A0ABQ3B304_9GAMM</name>
<dbReference type="Proteomes" id="UP000601597">
    <property type="component" value="Unassembled WGS sequence"/>
</dbReference>
<organism evidence="2 3">
    <name type="scientific">Marinobacter zhanjiangensis</name>
    <dbReference type="NCBI Taxonomy" id="578215"/>
    <lineage>
        <taxon>Bacteria</taxon>
        <taxon>Pseudomonadati</taxon>
        <taxon>Pseudomonadota</taxon>
        <taxon>Gammaproteobacteria</taxon>
        <taxon>Pseudomonadales</taxon>
        <taxon>Marinobacteraceae</taxon>
        <taxon>Marinobacter</taxon>
    </lineage>
</organism>
<evidence type="ECO:0008006" key="4">
    <source>
        <dbReference type="Google" id="ProtNLM"/>
    </source>
</evidence>
<evidence type="ECO:0000313" key="2">
    <source>
        <dbReference type="EMBL" id="GGY76929.1"/>
    </source>
</evidence>
<protein>
    <recommendedName>
        <fullName evidence="4">DUF2934 domain-containing protein</fullName>
    </recommendedName>
</protein>
<dbReference type="RefSeq" id="WP_189577000.1">
    <property type="nucleotide sequence ID" value="NZ_BMXV01000005.1"/>
</dbReference>
<sequence length="100" mass="11246">MTDEHLRIQEAAYYLWQAEGQPDQQDKRHWELARQMVRAQPSPAETPQADEPPSQVVSGSVPEEKPRRKTRSKTDQASRPKVKAPGTRKPTAAGAKKSTK</sequence>
<dbReference type="Pfam" id="PF11154">
    <property type="entry name" value="DUF2934"/>
    <property type="match status" value="1"/>
</dbReference>
<feature type="region of interest" description="Disordered" evidence="1">
    <location>
        <begin position="19"/>
        <end position="100"/>
    </location>
</feature>
<evidence type="ECO:0000313" key="3">
    <source>
        <dbReference type="Proteomes" id="UP000601597"/>
    </source>
</evidence>
<evidence type="ECO:0000256" key="1">
    <source>
        <dbReference type="SAM" id="MobiDB-lite"/>
    </source>
</evidence>
<gene>
    <name evidence="2" type="ORF">GCM10007071_25620</name>
</gene>
<feature type="compositionally biased region" description="Basic and acidic residues" evidence="1">
    <location>
        <begin position="62"/>
        <end position="78"/>
    </location>
</feature>
<reference evidence="3" key="1">
    <citation type="journal article" date="2019" name="Int. J. Syst. Evol. Microbiol.">
        <title>The Global Catalogue of Microorganisms (GCM) 10K type strain sequencing project: providing services to taxonomists for standard genome sequencing and annotation.</title>
        <authorList>
            <consortium name="The Broad Institute Genomics Platform"/>
            <consortium name="The Broad Institute Genome Sequencing Center for Infectious Disease"/>
            <person name="Wu L."/>
            <person name="Ma J."/>
        </authorList>
    </citation>
    <scope>NUCLEOTIDE SEQUENCE [LARGE SCALE GENOMIC DNA]</scope>
    <source>
        <strain evidence="3">KCTC 22280</strain>
    </source>
</reference>
<keyword evidence="3" id="KW-1185">Reference proteome</keyword>
<dbReference type="InterPro" id="IPR021327">
    <property type="entry name" value="DUF2934"/>
</dbReference>
<comment type="caution">
    <text evidence="2">The sequence shown here is derived from an EMBL/GenBank/DDBJ whole genome shotgun (WGS) entry which is preliminary data.</text>
</comment>